<name>A0A0M9A853_9HYME</name>
<protein>
    <submittedName>
        <fullName evidence="2">Uncharacterized protein</fullName>
    </submittedName>
</protein>
<keyword evidence="3" id="KW-1185">Reference proteome</keyword>
<reference evidence="2 3" key="1">
    <citation type="submission" date="2015-07" db="EMBL/GenBank/DDBJ databases">
        <title>The genome of Melipona quadrifasciata.</title>
        <authorList>
            <person name="Pan H."/>
            <person name="Kapheim K."/>
        </authorList>
    </citation>
    <scope>NUCLEOTIDE SEQUENCE [LARGE SCALE GENOMIC DNA]</scope>
    <source>
        <strain evidence="2">0111107301</strain>
        <tissue evidence="2">Whole body</tissue>
    </source>
</reference>
<evidence type="ECO:0000313" key="3">
    <source>
        <dbReference type="Proteomes" id="UP000053105"/>
    </source>
</evidence>
<sequence length="145" mass="15841">MDENRASVLETPGVTIGAQNGENWASVLQTLSCKSGRKGSFVSPNSSELNGPQGSQLERHVADTRELLTLNPTKGLKTPRRIYWTVKKLEWRNAGHWVSGCGSESLRAAYSVRAASETDSVTVDAPASTEKPEYKTSGPLQRRPR</sequence>
<organism evidence="2 3">
    <name type="scientific">Melipona quadrifasciata</name>
    <dbReference type="NCBI Taxonomy" id="166423"/>
    <lineage>
        <taxon>Eukaryota</taxon>
        <taxon>Metazoa</taxon>
        <taxon>Ecdysozoa</taxon>
        <taxon>Arthropoda</taxon>
        <taxon>Hexapoda</taxon>
        <taxon>Insecta</taxon>
        <taxon>Pterygota</taxon>
        <taxon>Neoptera</taxon>
        <taxon>Endopterygota</taxon>
        <taxon>Hymenoptera</taxon>
        <taxon>Apocrita</taxon>
        <taxon>Aculeata</taxon>
        <taxon>Apoidea</taxon>
        <taxon>Anthophila</taxon>
        <taxon>Apidae</taxon>
        <taxon>Melipona</taxon>
    </lineage>
</organism>
<evidence type="ECO:0000256" key="1">
    <source>
        <dbReference type="SAM" id="MobiDB-lite"/>
    </source>
</evidence>
<proteinExistence type="predicted"/>
<dbReference type="Proteomes" id="UP000053105">
    <property type="component" value="Unassembled WGS sequence"/>
</dbReference>
<feature type="region of interest" description="Disordered" evidence="1">
    <location>
        <begin position="116"/>
        <end position="145"/>
    </location>
</feature>
<accession>A0A0M9A853</accession>
<feature type="compositionally biased region" description="Polar residues" evidence="1">
    <location>
        <begin position="42"/>
        <end position="56"/>
    </location>
</feature>
<dbReference type="EMBL" id="KQ435727">
    <property type="protein sequence ID" value="KOX77873.1"/>
    <property type="molecule type" value="Genomic_DNA"/>
</dbReference>
<dbReference type="AlphaFoldDB" id="A0A0M9A853"/>
<feature type="region of interest" description="Disordered" evidence="1">
    <location>
        <begin position="35"/>
        <end position="57"/>
    </location>
</feature>
<gene>
    <name evidence="2" type="ORF">WN51_05759</name>
</gene>
<evidence type="ECO:0000313" key="2">
    <source>
        <dbReference type="EMBL" id="KOX77873.1"/>
    </source>
</evidence>